<dbReference type="RefSeq" id="WP_050519327.1">
    <property type="nucleotide sequence ID" value="NZ_FOCO01000060.1"/>
</dbReference>
<dbReference type="InterPro" id="IPR032694">
    <property type="entry name" value="CopC/D"/>
</dbReference>
<dbReference type="AlphaFoldDB" id="A0A1H8MSG0"/>
<feature type="transmembrane region" description="Helical" evidence="6">
    <location>
        <begin position="127"/>
        <end position="147"/>
    </location>
</feature>
<feature type="transmembrane region" description="Helical" evidence="6">
    <location>
        <begin position="226"/>
        <end position="246"/>
    </location>
</feature>
<evidence type="ECO:0000256" key="2">
    <source>
        <dbReference type="ARBA" id="ARBA00022475"/>
    </source>
</evidence>
<keyword evidence="9" id="KW-1185">Reference proteome</keyword>
<feature type="transmembrane region" description="Helical" evidence="6">
    <location>
        <begin position="57"/>
        <end position="83"/>
    </location>
</feature>
<evidence type="ECO:0000313" key="9">
    <source>
        <dbReference type="Proteomes" id="UP000183002"/>
    </source>
</evidence>
<feature type="transmembrane region" description="Helical" evidence="6">
    <location>
        <begin position="103"/>
        <end position="120"/>
    </location>
</feature>
<proteinExistence type="predicted"/>
<dbReference type="Proteomes" id="UP000183002">
    <property type="component" value="Unassembled WGS sequence"/>
</dbReference>
<dbReference type="EMBL" id="FOCO01000060">
    <property type="protein sequence ID" value="SEO20174.1"/>
    <property type="molecule type" value="Genomic_DNA"/>
</dbReference>
<gene>
    <name evidence="8" type="ORF">SAMN05216227_106011</name>
</gene>
<sequence length="302" mass="32264">MILEYLQPDPSFLDGISVVVRAFHYAATIGAAGLAFFMIGYGHWLRPAEVTRLHRTLLGAIIAGLALSVGALALRVLVLTAGASMTDSAVWEAMMRSRIGDAFWMRWAGLVLLVAATMPWRAGPAIAAVGGVLVLGSYAAMGHSMLFQPRQEIAALVVLHLGVVAFWVGSLLPLLSVAQRPDGAETAALLHDWSRAATVAVVGMIASGVLLTWYLTVRLDLIFEAWHGWALAAKVMAVLAALALALSNRLRHTPALAQGQPGAGARLASSIRLEIILVLFAFYFAAEMVSVHPIDYGHRVQN</sequence>
<feature type="transmembrane region" description="Helical" evidence="6">
    <location>
        <begin position="196"/>
        <end position="214"/>
    </location>
</feature>
<evidence type="ECO:0000256" key="1">
    <source>
        <dbReference type="ARBA" id="ARBA00004651"/>
    </source>
</evidence>
<keyword evidence="4 6" id="KW-1133">Transmembrane helix</keyword>
<evidence type="ECO:0000256" key="5">
    <source>
        <dbReference type="ARBA" id="ARBA00023136"/>
    </source>
</evidence>
<feature type="transmembrane region" description="Helical" evidence="6">
    <location>
        <begin position="153"/>
        <end position="175"/>
    </location>
</feature>
<accession>A0A1H8MSG0</accession>
<dbReference type="InterPro" id="IPR008457">
    <property type="entry name" value="Cu-R_CopD_dom"/>
</dbReference>
<evidence type="ECO:0000256" key="4">
    <source>
        <dbReference type="ARBA" id="ARBA00022989"/>
    </source>
</evidence>
<feature type="transmembrane region" description="Helical" evidence="6">
    <location>
        <begin position="22"/>
        <end position="45"/>
    </location>
</feature>
<evidence type="ECO:0000256" key="6">
    <source>
        <dbReference type="SAM" id="Phobius"/>
    </source>
</evidence>
<dbReference type="PANTHER" id="PTHR34820:SF4">
    <property type="entry name" value="INNER MEMBRANE PROTEIN YEBZ"/>
    <property type="match status" value="1"/>
</dbReference>
<keyword evidence="5 6" id="KW-0472">Membrane</keyword>
<comment type="subcellular location">
    <subcellularLocation>
        <location evidence="1">Cell membrane</location>
        <topology evidence="1">Multi-pass membrane protein</topology>
    </subcellularLocation>
</comment>
<evidence type="ECO:0000313" key="8">
    <source>
        <dbReference type="EMBL" id="SEO20174.1"/>
    </source>
</evidence>
<keyword evidence="2" id="KW-1003">Cell membrane</keyword>
<feature type="transmembrane region" description="Helical" evidence="6">
    <location>
        <begin position="267"/>
        <end position="286"/>
    </location>
</feature>
<dbReference type="Pfam" id="PF05425">
    <property type="entry name" value="CopD"/>
    <property type="match status" value="1"/>
</dbReference>
<evidence type="ECO:0000259" key="7">
    <source>
        <dbReference type="Pfam" id="PF05425"/>
    </source>
</evidence>
<dbReference type="PANTHER" id="PTHR34820">
    <property type="entry name" value="INNER MEMBRANE PROTEIN YEBZ"/>
    <property type="match status" value="1"/>
</dbReference>
<reference evidence="8 9" key="1">
    <citation type="submission" date="2016-10" db="EMBL/GenBank/DDBJ databases">
        <authorList>
            <person name="de Groot N.N."/>
        </authorList>
    </citation>
    <scope>NUCLEOTIDE SEQUENCE [LARGE SCALE GENOMIC DNA]</scope>
    <source>
        <strain evidence="8 9">CGMCC 1.10836</strain>
    </source>
</reference>
<evidence type="ECO:0000256" key="3">
    <source>
        <dbReference type="ARBA" id="ARBA00022692"/>
    </source>
</evidence>
<feature type="domain" description="Copper resistance protein D" evidence="7">
    <location>
        <begin position="188"/>
        <end position="286"/>
    </location>
</feature>
<protein>
    <submittedName>
        <fullName evidence="8">Putative copper resistance protein D</fullName>
    </submittedName>
</protein>
<name>A0A1H8MSG0_9RHOB</name>
<organism evidence="8 9">
    <name type="scientific">Pseudorhodobacter antarcticus</name>
    <dbReference type="NCBI Taxonomy" id="1077947"/>
    <lineage>
        <taxon>Bacteria</taxon>
        <taxon>Pseudomonadati</taxon>
        <taxon>Pseudomonadota</taxon>
        <taxon>Alphaproteobacteria</taxon>
        <taxon>Rhodobacterales</taxon>
        <taxon>Paracoccaceae</taxon>
        <taxon>Pseudorhodobacter</taxon>
    </lineage>
</organism>
<keyword evidence="3 6" id="KW-0812">Transmembrane</keyword>
<dbReference type="STRING" id="1077947.SAMN05216227_106011"/>
<dbReference type="GO" id="GO:0005886">
    <property type="term" value="C:plasma membrane"/>
    <property type="evidence" value="ECO:0007669"/>
    <property type="project" value="UniProtKB-SubCell"/>
</dbReference>
<dbReference type="GO" id="GO:0006825">
    <property type="term" value="P:copper ion transport"/>
    <property type="evidence" value="ECO:0007669"/>
    <property type="project" value="InterPro"/>
</dbReference>